<feature type="region of interest" description="Disordered" evidence="1">
    <location>
        <begin position="1"/>
        <end position="29"/>
    </location>
</feature>
<feature type="compositionally biased region" description="Basic and acidic residues" evidence="1">
    <location>
        <begin position="98"/>
        <end position="115"/>
    </location>
</feature>
<dbReference type="EMBL" id="CAXDID020000056">
    <property type="protein sequence ID" value="CAL6007877.1"/>
    <property type="molecule type" value="Genomic_DNA"/>
</dbReference>
<dbReference type="EMBL" id="CATOUU010000341">
    <property type="protein sequence ID" value="CAI9925428.1"/>
    <property type="molecule type" value="Genomic_DNA"/>
</dbReference>
<dbReference type="AlphaFoldDB" id="A0AA86NTZ4"/>
<feature type="compositionally biased region" description="Basic and acidic residues" evidence="1">
    <location>
        <begin position="1"/>
        <end position="10"/>
    </location>
</feature>
<reference evidence="2" key="1">
    <citation type="submission" date="2023-06" db="EMBL/GenBank/DDBJ databases">
        <authorList>
            <person name="Kurt Z."/>
        </authorList>
    </citation>
    <scope>NUCLEOTIDE SEQUENCE</scope>
</reference>
<evidence type="ECO:0000313" key="3">
    <source>
        <dbReference type="EMBL" id="CAL6007877.1"/>
    </source>
</evidence>
<dbReference type="Proteomes" id="UP001642409">
    <property type="component" value="Unassembled WGS sequence"/>
</dbReference>
<comment type="caution">
    <text evidence="2">The sequence shown here is derived from an EMBL/GenBank/DDBJ whole genome shotgun (WGS) entry which is preliminary data.</text>
</comment>
<evidence type="ECO:0000313" key="2">
    <source>
        <dbReference type="EMBL" id="CAI9925428.1"/>
    </source>
</evidence>
<evidence type="ECO:0000313" key="4">
    <source>
        <dbReference type="Proteomes" id="UP001642409"/>
    </source>
</evidence>
<organism evidence="2">
    <name type="scientific">Hexamita inflata</name>
    <dbReference type="NCBI Taxonomy" id="28002"/>
    <lineage>
        <taxon>Eukaryota</taxon>
        <taxon>Metamonada</taxon>
        <taxon>Diplomonadida</taxon>
        <taxon>Hexamitidae</taxon>
        <taxon>Hexamitinae</taxon>
        <taxon>Hexamita</taxon>
    </lineage>
</organism>
<protein>
    <submittedName>
        <fullName evidence="2">Uncharacterized protein</fullName>
    </submittedName>
</protein>
<feature type="region of interest" description="Disordered" evidence="1">
    <location>
        <begin position="91"/>
        <end position="115"/>
    </location>
</feature>
<evidence type="ECO:0000256" key="1">
    <source>
        <dbReference type="SAM" id="MobiDB-lite"/>
    </source>
</evidence>
<accession>A0AA86NTZ4</accession>
<reference evidence="3 4" key="2">
    <citation type="submission" date="2024-07" db="EMBL/GenBank/DDBJ databases">
        <authorList>
            <person name="Akdeniz Z."/>
        </authorList>
    </citation>
    <scope>NUCLEOTIDE SEQUENCE [LARGE SCALE GENOMIC DNA]</scope>
</reference>
<proteinExistence type="predicted"/>
<keyword evidence="4" id="KW-1185">Reference proteome</keyword>
<sequence>MSEQLSRRGSEQQLGSNNSPGIPHQKSKPLLAKISRLNTNMNIANILSTKNVTAQDVEKQMIQLRDEMSKAPKAHFQTDNEKKIIEAADLDPFPVLQNDKKKNQKQEQRSQEEDIEEMFKGRLTQKEVNEKIKALKDNPEIIQKYIRRAEESQRIHNQQKAAAKLNRKLAHRKLMADLSGAEMKPLIENFNREHKKALATGYFTSQTRLISLVSNGEQRDLQIQAAKLAREREAQRKHLARVVRPKNYSVLPAPFVCQKNRLQKLLYMSSRLNLLFTVSSFYSEVRRSNDFIEQNANFIRKNLLMRFCYLNFQNQKKSAIEFQKALRRKRNQLVLQLRMECLNKVKQFTVRNYQTNTFLGAIQHTVNAGHVIHQAIVIENEISAVRCEFIVKALQKQDREMAILVARKEMYDQDCKEKKASKKQVALKKEEEFNPDETQITDKLLPTEELTKVAAQMLKHMKNKYQNQLTDVFAQNCDSYQNKIVPFCLIPNDDSCRKVLSMYRVKRNEDLEWVQCDRE</sequence>
<name>A0AA86NTZ4_9EUKA</name>
<gene>
    <name evidence="2" type="ORF">HINF_LOCUS13073</name>
    <name evidence="3" type="ORF">HINF_LOCUS20851</name>
</gene>
<feature type="compositionally biased region" description="Polar residues" evidence="1">
    <location>
        <begin position="11"/>
        <end position="20"/>
    </location>
</feature>